<gene>
    <name evidence="3" type="ordered locus">Metin_1102</name>
</gene>
<dbReference type="PANTHER" id="PTHR30486">
    <property type="entry name" value="TWITCHING MOTILITY PROTEIN PILT"/>
    <property type="match status" value="1"/>
</dbReference>
<evidence type="ECO:0000259" key="2">
    <source>
        <dbReference type="Pfam" id="PF00437"/>
    </source>
</evidence>
<dbReference type="SUPFAM" id="SSF52540">
    <property type="entry name" value="P-loop containing nucleoside triphosphate hydrolases"/>
    <property type="match status" value="1"/>
</dbReference>
<dbReference type="EMBL" id="CP002009">
    <property type="protein sequence ID" value="ADG13757.1"/>
    <property type="molecule type" value="Genomic_DNA"/>
</dbReference>
<dbReference type="InterPro" id="IPR001482">
    <property type="entry name" value="T2SS/T4SS_dom"/>
</dbReference>
<protein>
    <submittedName>
        <fullName evidence="3">Type II secretion system protein E</fullName>
    </submittedName>
</protein>
<dbReference type="Proteomes" id="UP000002061">
    <property type="component" value="Chromosome"/>
</dbReference>
<feature type="domain" description="Bacterial type II secretion system protein E" evidence="2">
    <location>
        <begin position="177"/>
        <end position="413"/>
    </location>
</feature>
<dbReference type="CDD" id="cd01130">
    <property type="entry name" value="VirB11-like_ATPase"/>
    <property type="match status" value="1"/>
</dbReference>
<dbReference type="eggNOG" id="arCOG01817">
    <property type="taxonomic scope" value="Archaea"/>
</dbReference>
<dbReference type="OrthoDB" id="33500at2157"/>
<sequence>MGEAELREAMSRNPHLQKYIENFKRIYMRVPDFLISLSRELKELKYPNIIYPIGDPIFIHIFGTPETRTKYIVIEPRLETPEEKLKYKLILDKILEIAPYEKTPESIEEFEEVLVKLFDKCTKVVEKPGEKKGFLDKIIKKVDDRIEITKEERDKYIYLLKRDLIGLGNLEPISRDPYLEDIHVIGAYNTHVVHKIFGMLPTNITWEDDVELANYLKNIGERIGRPVSDANPIVDGALPDGSRINIIYSTDVSLKGPSFTIRKFTDVPISITQLISWGTMSSEIAAYLWLCLEYGMSIFICGETASGKTTTLNAILPFIKPDSKIFSCEDTPEVKPPHPVWQQLITRERGPEESRVTLFDLLRAALRSRPNYIIVGEIRSVEAAVAFQAMQTGHPVLSTFHAANVRKMIQRLSGDPINVPLTFMDNLNVALFQLAVYQRGKVLRRVVTIEEIEGYYKEVDGVITRGVFQWEPDKDRHVFTGRNNSYVLEEKIAKAAGFEDTREIYNELELRAKILDEMIAREIFDYYQVKDIIWSFYEKGLEGLPFTI</sequence>
<dbReference type="Gene3D" id="3.30.450.370">
    <property type="match status" value="1"/>
</dbReference>
<dbReference type="AlphaFoldDB" id="D5VT54"/>
<reference evidence="3" key="1">
    <citation type="submission" date="2010-04" db="EMBL/GenBank/DDBJ databases">
        <title>Complete sequence of Methanocaldococcus infernus ME.</title>
        <authorList>
            <consortium name="US DOE Joint Genome Institute"/>
            <person name="Lucas S."/>
            <person name="Copeland A."/>
            <person name="Lapidus A."/>
            <person name="Cheng J.-F."/>
            <person name="Bruce D."/>
            <person name="Goodwin L."/>
            <person name="Pitluck S."/>
            <person name="Munk A.C."/>
            <person name="Detter J.C."/>
            <person name="Han C."/>
            <person name="Tapia R."/>
            <person name="Land M."/>
            <person name="Hauser L."/>
            <person name="Kyrpides N."/>
            <person name="Mikhailova N."/>
            <person name="Sieprawska-Lupa M."/>
            <person name="Whitman W.B."/>
            <person name="Woyke T."/>
        </authorList>
    </citation>
    <scope>NUCLEOTIDE SEQUENCE [LARGE SCALE GENOMIC DNA]</scope>
    <source>
        <strain evidence="3">ME</strain>
    </source>
</reference>
<dbReference type="Pfam" id="PF00437">
    <property type="entry name" value="T2SSE"/>
    <property type="match status" value="1"/>
</dbReference>
<evidence type="ECO:0000313" key="4">
    <source>
        <dbReference type="Proteomes" id="UP000002061"/>
    </source>
</evidence>
<dbReference type="Gene3D" id="1.10.390.40">
    <property type="match status" value="1"/>
</dbReference>
<dbReference type="InterPro" id="IPR050921">
    <property type="entry name" value="T4SS_GSP_E_ATPase"/>
</dbReference>
<comment type="similarity">
    <text evidence="1">Belongs to the GSP E family.</text>
</comment>
<accession>D5VT54</accession>
<dbReference type="GO" id="GO:0016887">
    <property type="term" value="F:ATP hydrolysis activity"/>
    <property type="evidence" value="ECO:0007669"/>
    <property type="project" value="InterPro"/>
</dbReference>
<name>D5VT54_METIM</name>
<dbReference type="InterPro" id="IPR027417">
    <property type="entry name" value="P-loop_NTPase"/>
</dbReference>
<dbReference type="FunFam" id="3.30.450.370:FF:000001">
    <property type="entry name" value="Secretion system protein E"/>
    <property type="match status" value="1"/>
</dbReference>
<keyword evidence="4" id="KW-1185">Reference proteome</keyword>
<proteinExistence type="inferred from homology"/>
<dbReference type="GeneID" id="9132119"/>
<dbReference type="Gene3D" id="3.40.50.300">
    <property type="entry name" value="P-loop containing nucleotide triphosphate hydrolases"/>
    <property type="match status" value="1"/>
</dbReference>
<organism evidence="3 4">
    <name type="scientific">Methanocaldococcus infernus (strain DSM 11812 / JCM 15783 / ME)</name>
    <dbReference type="NCBI Taxonomy" id="573063"/>
    <lineage>
        <taxon>Archaea</taxon>
        <taxon>Methanobacteriati</taxon>
        <taxon>Methanobacteriota</taxon>
        <taxon>Methanomada group</taxon>
        <taxon>Methanococci</taxon>
        <taxon>Methanococcales</taxon>
        <taxon>Methanocaldococcaceae</taxon>
        <taxon>Methanocaldococcus</taxon>
    </lineage>
</organism>
<evidence type="ECO:0000313" key="3">
    <source>
        <dbReference type="EMBL" id="ADG13757.1"/>
    </source>
</evidence>
<dbReference type="HOGENOM" id="CLU_005379_2_2_2"/>
<dbReference type="KEGG" id="mif:Metin_1102"/>
<dbReference type="FunFam" id="3.40.50.300:FF:002252">
    <property type="entry name" value="Type IV secretion system protein"/>
    <property type="match status" value="1"/>
</dbReference>
<dbReference type="RefSeq" id="WP_013100502.1">
    <property type="nucleotide sequence ID" value="NC_014122.1"/>
</dbReference>
<dbReference type="PANTHER" id="PTHR30486:SF14">
    <property type="entry name" value="FLAGELLA ACCESSORY PROTEIN I"/>
    <property type="match status" value="1"/>
</dbReference>
<evidence type="ECO:0000256" key="1">
    <source>
        <dbReference type="ARBA" id="ARBA00006611"/>
    </source>
</evidence>
<dbReference type="STRING" id="573063.Metin_1102"/>